<dbReference type="GO" id="GO:0016671">
    <property type="term" value="F:oxidoreductase activity, acting on a sulfur group of donors, disulfide as acceptor"/>
    <property type="evidence" value="ECO:0007669"/>
    <property type="project" value="InterPro"/>
</dbReference>
<feature type="signal peptide" evidence="3">
    <location>
        <begin position="1"/>
        <end position="22"/>
    </location>
</feature>
<evidence type="ECO:0000256" key="1">
    <source>
        <dbReference type="ARBA" id="ARBA00005679"/>
    </source>
</evidence>
<dbReference type="OrthoDB" id="958254at2759"/>
<evidence type="ECO:0000313" key="4">
    <source>
        <dbReference type="EMBL" id="PZC74754.1"/>
    </source>
</evidence>
<keyword evidence="5" id="KW-1185">Reference proteome</keyword>
<evidence type="ECO:0000313" key="5">
    <source>
        <dbReference type="Proteomes" id="UP000249218"/>
    </source>
</evidence>
<dbReference type="Pfam" id="PF03227">
    <property type="entry name" value="GILT"/>
    <property type="match status" value="1"/>
</dbReference>
<evidence type="ECO:0000256" key="3">
    <source>
        <dbReference type="SAM" id="SignalP"/>
    </source>
</evidence>
<accession>A0A2W1BMB1</accession>
<feature type="chain" id="PRO_5015876588" description="Gamma-interferon inducible lysosomal thiol reductase" evidence="3">
    <location>
        <begin position="23"/>
        <end position="212"/>
    </location>
</feature>
<dbReference type="Proteomes" id="UP000249218">
    <property type="component" value="Unassembled WGS sequence"/>
</dbReference>
<dbReference type="InterPro" id="IPR004911">
    <property type="entry name" value="Interferon-induced_GILT"/>
</dbReference>
<dbReference type="PANTHER" id="PTHR13234:SF68">
    <property type="entry name" value="GH19763P"/>
    <property type="match status" value="1"/>
</dbReference>
<proteinExistence type="inferred from homology"/>
<comment type="similarity">
    <text evidence="1">Belongs to the GILT family.</text>
</comment>
<evidence type="ECO:0008006" key="6">
    <source>
        <dbReference type="Google" id="ProtNLM"/>
    </source>
</evidence>
<name>A0A2W1BMB1_HELAM</name>
<evidence type="ECO:0000256" key="2">
    <source>
        <dbReference type="ARBA" id="ARBA00023180"/>
    </source>
</evidence>
<gene>
    <name evidence="4" type="primary">HaOG207281</name>
    <name evidence="4" type="ORF">B5X24_HaOG207281</name>
</gene>
<organism evidence="4 5">
    <name type="scientific">Helicoverpa armigera</name>
    <name type="common">Cotton bollworm</name>
    <name type="synonym">Heliothis armigera</name>
    <dbReference type="NCBI Taxonomy" id="29058"/>
    <lineage>
        <taxon>Eukaryota</taxon>
        <taxon>Metazoa</taxon>
        <taxon>Ecdysozoa</taxon>
        <taxon>Arthropoda</taxon>
        <taxon>Hexapoda</taxon>
        <taxon>Insecta</taxon>
        <taxon>Pterygota</taxon>
        <taxon>Neoptera</taxon>
        <taxon>Endopterygota</taxon>
        <taxon>Lepidoptera</taxon>
        <taxon>Glossata</taxon>
        <taxon>Ditrysia</taxon>
        <taxon>Noctuoidea</taxon>
        <taxon>Noctuidae</taxon>
        <taxon>Heliothinae</taxon>
        <taxon>Helicoverpa</taxon>
    </lineage>
</organism>
<sequence>MLRLIQIVFLFIFAWNQVGVAARQKVLVTVYYESKCPDSRYFVRDQLQPAVNLLHKYIRLKLVPFGKAHSIDRGRNGFKCQHGPSECAGNMVQSCALDLMQERNDVEKVSYVNCEMQTEAGTRNDMRCVVEAGLRPSDVQDCIRSRGRSLQLEAEYLTNQIRPRFIPTTTLNGVFKQIDQDSSLRDLTATLCTVIREGPCAHYHSMLRYILL</sequence>
<dbReference type="AlphaFoldDB" id="A0A2W1BMB1"/>
<dbReference type="EMBL" id="KZ150030">
    <property type="protein sequence ID" value="PZC74754.1"/>
    <property type="molecule type" value="Genomic_DNA"/>
</dbReference>
<protein>
    <recommendedName>
        <fullName evidence="6">Gamma-interferon inducible lysosomal thiol reductase</fullName>
    </recommendedName>
</protein>
<keyword evidence="3" id="KW-0732">Signal</keyword>
<dbReference type="PANTHER" id="PTHR13234">
    <property type="entry name" value="GAMMA-INTERFERON INDUCIBLE LYSOSOMAL THIOL REDUCTASE GILT"/>
    <property type="match status" value="1"/>
</dbReference>
<reference evidence="4 5" key="1">
    <citation type="journal article" date="2017" name="BMC Biol.">
        <title>Genomic innovations, transcriptional plasticity and gene loss underlying the evolution and divergence of two highly polyphagous and invasive Helicoverpa pest species.</title>
        <authorList>
            <person name="Pearce S.L."/>
            <person name="Clarke D.F."/>
            <person name="East P.D."/>
            <person name="Elfekih S."/>
            <person name="Gordon K.H."/>
            <person name="Jermiin L.S."/>
            <person name="McGaughran A."/>
            <person name="Oakeshott J.G."/>
            <person name="Papanikolaou A."/>
            <person name="Perera O.P."/>
            <person name="Rane R.V."/>
            <person name="Richards S."/>
            <person name="Tay W.T."/>
            <person name="Walsh T.K."/>
            <person name="Anderson A."/>
            <person name="Anderson C.J."/>
            <person name="Asgari S."/>
            <person name="Board P.G."/>
            <person name="Bretschneider A."/>
            <person name="Campbell P.M."/>
            <person name="Chertemps T."/>
            <person name="Christeller J.T."/>
            <person name="Coppin C.W."/>
            <person name="Downes S.J."/>
            <person name="Duan G."/>
            <person name="Farnsworth C.A."/>
            <person name="Good R.T."/>
            <person name="Han L.B."/>
            <person name="Han Y.C."/>
            <person name="Hatje K."/>
            <person name="Horne I."/>
            <person name="Huang Y.P."/>
            <person name="Hughes D.S."/>
            <person name="Jacquin-Joly E."/>
            <person name="James W."/>
            <person name="Jhangiani S."/>
            <person name="Kollmar M."/>
            <person name="Kuwar S.S."/>
            <person name="Li S."/>
            <person name="Liu N.Y."/>
            <person name="Maibeche M.T."/>
            <person name="Miller J.R."/>
            <person name="Montagne N."/>
            <person name="Perry T."/>
            <person name="Qu J."/>
            <person name="Song S.V."/>
            <person name="Sutton G.G."/>
            <person name="Vogel H."/>
            <person name="Walenz B.P."/>
            <person name="Xu W."/>
            <person name="Zhang H.J."/>
            <person name="Zou Z."/>
            <person name="Batterham P."/>
            <person name="Edwards O.R."/>
            <person name="Feyereisen R."/>
            <person name="Gibbs R.A."/>
            <person name="Heckel D.G."/>
            <person name="McGrath A."/>
            <person name="Robin C."/>
            <person name="Scherer S.E."/>
            <person name="Worley K.C."/>
            <person name="Wu Y.D."/>
        </authorList>
    </citation>
    <scope>NUCLEOTIDE SEQUENCE [LARGE SCALE GENOMIC DNA]</scope>
    <source>
        <strain evidence="4">Harm_GR_Male_#8</strain>
        <tissue evidence="4">Whole organism</tissue>
    </source>
</reference>
<keyword evidence="2" id="KW-0325">Glycoprotein</keyword>